<accession>A0A7R9KQ83</accession>
<feature type="transmembrane region" description="Helical" evidence="10">
    <location>
        <begin position="250"/>
        <end position="272"/>
    </location>
</feature>
<dbReference type="GO" id="GO:0016323">
    <property type="term" value="C:basolateral plasma membrane"/>
    <property type="evidence" value="ECO:0007669"/>
    <property type="project" value="TreeGrafter"/>
</dbReference>
<comment type="function">
    <text evidence="7">Aquaglyceroporin that may modulate the water content and osmolytes during anhydrobiosis.</text>
</comment>
<comment type="subcellular location">
    <subcellularLocation>
        <location evidence="1">Membrane</location>
        <topology evidence="1">Multi-pass membrane protein</topology>
    </subcellularLocation>
</comment>
<protein>
    <recommendedName>
        <fullName evidence="13">Aquaporin</fullName>
    </recommendedName>
</protein>
<dbReference type="InterPro" id="IPR000425">
    <property type="entry name" value="MIP"/>
</dbReference>
<keyword evidence="12" id="KW-1185">Reference proteome</keyword>
<evidence type="ECO:0000256" key="1">
    <source>
        <dbReference type="ARBA" id="ARBA00004141"/>
    </source>
</evidence>
<dbReference type="AlphaFoldDB" id="A0A7R9KQ83"/>
<dbReference type="PANTHER" id="PTHR43829:SF9">
    <property type="entry name" value="AQUAPORIN-9"/>
    <property type="match status" value="1"/>
</dbReference>
<dbReference type="SUPFAM" id="SSF81338">
    <property type="entry name" value="Aquaporin-like"/>
    <property type="match status" value="1"/>
</dbReference>
<evidence type="ECO:0008006" key="13">
    <source>
        <dbReference type="Google" id="ProtNLM"/>
    </source>
</evidence>
<dbReference type="EMBL" id="OC859140">
    <property type="protein sequence ID" value="CAD7627252.1"/>
    <property type="molecule type" value="Genomic_DNA"/>
</dbReference>
<evidence type="ECO:0000256" key="5">
    <source>
        <dbReference type="ARBA" id="ARBA00022989"/>
    </source>
</evidence>
<dbReference type="Proteomes" id="UP000759131">
    <property type="component" value="Unassembled WGS sequence"/>
</dbReference>
<evidence type="ECO:0000313" key="12">
    <source>
        <dbReference type="Proteomes" id="UP000759131"/>
    </source>
</evidence>
<feature type="transmembrane region" description="Helical" evidence="10">
    <location>
        <begin position="170"/>
        <end position="190"/>
    </location>
</feature>
<evidence type="ECO:0000256" key="8">
    <source>
        <dbReference type="RuleBase" id="RU000477"/>
    </source>
</evidence>
<keyword evidence="4 8" id="KW-0812">Transmembrane</keyword>
<evidence type="ECO:0000256" key="4">
    <source>
        <dbReference type="ARBA" id="ARBA00022692"/>
    </source>
</evidence>
<evidence type="ECO:0000256" key="9">
    <source>
        <dbReference type="SAM" id="MobiDB-lite"/>
    </source>
</evidence>
<name>A0A7R9KQ83_9ACAR</name>
<proteinExistence type="inferred from homology"/>
<evidence type="ECO:0000313" key="11">
    <source>
        <dbReference type="EMBL" id="CAD7627252.1"/>
    </source>
</evidence>
<dbReference type="InterPro" id="IPR050363">
    <property type="entry name" value="MIP/Aquaporin"/>
</dbReference>
<feature type="compositionally biased region" description="Polar residues" evidence="9">
    <location>
        <begin position="349"/>
        <end position="362"/>
    </location>
</feature>
<feature type="transmembrane region" description="Helical" evidence="10">
    <location>
        <begin position="64"/>
        <end position="82"/>
    </location>
</feature>
<sequence>MKNKTVNEQMDRNRGGCALLTRRRPPWVREFFAEFFGTFFIVCIGDGAIANYVLNKNNKTGVDHFAVCFSFGVGVLIGVSIASKISGAHLNPAVTVALASMGKFKCRKIPHYLLGQYFGSFMAAFAIFCAYYEGIDAYDEGIRTAYNGTAATGGIFSTYPAQHISVPGTLIDQILATFLLMFAVMAITDPKGIATPKHMEPTVLALVITGICVAFGLNCGAVLNPARDLGPRLFQALAGYGFDAFKPLNWQYWLSAGIIGPHIGAIIGGWTYDLAISDKTYLTDEEEEQLRDRKVADQVEHKMSPIYMGSDVMNDSANYRAGVANDTARPLMSNSVTNYIEDEGLEIDQNPSANCGTDTSDPYNPRNKLPD</sequence>
<evidence type="ECO:0000256" key="10">
    <source>
        <dbReference type="SAM" id="Phobius"/>
    </source>
</evidence>
<dbReference type="InterPro" id="IPR022357">
    <property type="entry name" value="MIP_CS"/>
</dbReference>
<dbReference type="InterPro" id="IPR023271">
    <property type="entry name" value="Aquaporin-like"/>
</dbReference>
<keyword evidence="5 10" id="KW-1133">Transmembrane helix</keyword>
<feature type="transmembrane region" description="Helical" evidence="10">
    <location>
        <begin position="31"/>
        <end position="52"/>
    </location>
</feature>
<feature type="region of interest" description="Disordered" evidence="9">
    <location>
        <begin position="344"/>
        <end position="371"/>
    </location>
</feature>
<dbReference type="Pfam" id="PF00230">
    <property type="entry name" value="MIP"/>
    <property type="match status" value="1"/>
</dbReference>
<comment type="similarity">
    <text evidence="2 8">Belongs to the MIP/aquaporin (TC 1.A.8) family.</text>
</comment>
<dbReference type="GO" id="GO:0015250">
    <property type="term" value="F:water channel activity"/>
    <property type="evidence" value="ECO:0007669"/>
    <property type="project" value="TreeGrafter"/>
</dbReference>
<dbReference type="PANTHER" id="PTHR43829">
    <property type="entry name" value="AQUAPORIN OR AQUAGLYCEROPORIN RELATED"/>
    <property type="match status" value="1"/>
</dbReference>
<evidence type="ECO:0000256" key="6">
    <source>
        <dbReference type="ARBA" id="ARBA00023136"/>
    </source>
</evidence>
<evidence type="ECO:0000256" key="7">
    <source>
        <dbReference type="ARBA" id="ARBA00045280"/>
    </source>
</evidence>
<evidence type="ECO:0000256" key="3">
    <source>
        <dbReference type="ARBA" id="ARBA00022448"/>
    </source>
</evidence>
<gene>
    <name evidence="11" type="ORF">OSB1V03_LOCUS7682</name>
</gene>
<keyword evidence="6 10" id="KW-0472">Membrane</keyword>
<keyword evidence="3 8" id="KW-0813">Transport</keyword>
<evidence type="ECO:0000256" key="2">
    <source>
        <dbReference type="ARBA" id="ARBA00006175"/>
    </source>
</evidence>
<dbReference type="OrthoDB" id="3222at2759"/>
<reference evidence="11" key="1">
    <citation type="submission" date="2020-11" db="EMBL/GenBank/DDBJ databases">
        <authorList>
            <person name="Tran Van P."/>
        </authorList>
    </citation>
    <scope>NUCLEOTIDE SEQUENCE</scope>
</reference>
<dbReference type="GO" id="GO:0015254">
    <property type="term" value="F:glycerol channel activity"/>
    <property type="evidence" value="ECO:0007669"/>
    <property type="project" value="TreeGrafter"/>
</dbReference>
<dbReference type="PRINTS" id="PR00783">
    <property type="entry name" value="MINTRINSICP"/>
</dbReference>
<feature type="transmembrane region" description="Helical" evidence="10">
    <location>
        <begin position="112"/>
        <end position="133"/>
    </location>
</feature>
<feature type="transmembrane region" description="Helical" evidence="10">
    <location>
        <begin position="202"/>
        <end position="223"/>
    </location>
</feature>
<dbReference type="PROSITE" id="PS00221">
    <property type="entry name" value="MIP"/>
    <property type="match status" value="1"/>
</dbReference>
<organism evidence="11">
    <name type="scientific">Medioppia subpectinata</name>
    <dbReference type="NCBI Taxonomy" id="1979941"/>
    <lineage>
        <taxon>Eukaryota</taxon>
        <taxon>Metazoa</taxon>
        <taxon>Ecdysozoa</taxon>
        <taxon>Arthropoda</taxon>
        <taxon>Chelicerata</taxon>
        <taxon>Arachnida</taxon>
        <taxon>Acari</taxon>
        <taxon>Acariformes</taxon>
        <taxon>Sarcoptiformes</taxon>
        <taxon>Oribatida</taxon>
        <taxon>Brachypylina</taxon>
        <taxon>Oppioidea</taxon>
        <taxon>Oppiidae</taxon>
        <taxon>Medioppia</taxon>
    </lineage>
</organism>
<dbReference type="EMBL" id="CAJPIZ010004565">
    <property type="protein sequence ID" value="CAG2107682.1"/>
    <property type="molecule type" value="Genomic_DNA"/>
</dbReference>
<dbReference type="Gene3D" id="1.20.1080.10">
    <property type="entry name" value="Glycerol uptake facilitator protein"/>
    <property type="match status" value="1"/>
</dbReference>